<feature type="transmembrane region" description="Helical" evidence="1">
    <location>
        <begin position="112"/>
        <end position="132"/>
    </location>
</feature>
<dbReference type="EMBL" id="PEBX01000015">
    <property type="protein sequence ID" value="PTQ56955.1"/>
    <property type="molecule type" value="Genomic_DNA"/>
</dbReference>
<feature type="transmembrane region" description="Helical" evidence="1">
    <location>
        <begin position="7"/>
        <end position="31"/>
    </location>
</feature>
<feature type="transmembrane region" description="Helical" evidence="1">
    <location>
        <begin position="43"/>
        <end position="67"/>
    </location>
</feature>
<feature type="transmembrane region" description="Helical" evidence="1">
    <location>
        <begin position="88"/>
        <end position="106"/>
    </location>
</feature>
<keyword evidence="1" id="KW-0812">Transmembrane</keyword>
<keyword evidence="1" id="KW-0472">Membrane</keyword>
<feature type="transmembrane region" description="Helical" evidence="1">
    <location>
        <begin position="176"/>
        <end position="194"/>
    </location>
</feature>
<protein>
    <submittedName>
        <fullName evidence="2">KinB signaling pathway activation protein</fullName>
    </submittedName>
</protein>
<reference evidence="3" key="1">
    <citation type="journal article" date="2018" name="Sci. Rep.">
        <title>Lignite coal burning seam in the remote Altai Mountains harbors a hydrogen-driven thermophilic microbial community.</title>
        <authorList>
            <person name="Kadnikov V.V."/>
            <person name="Mardanov A.V."/>
            <person name="Ivasenko D.A."/>
            <person name="Antsiferov D.V."/>
            <person name="Beletsky A.V."/>
            <person name="Karnachuk O.V."/>
            <person name="Ravin N.V."/>
        </authorList>
    </citation>
    <scope>NUCLEOTIDE SEQUENCE [LARGE SCALE GENOMIC DNA]</scope>
</reference>
<evidence type="ECO:0000256" key="1">
    <source>
        <dbReference type="SAM" id="Phobius"/>
    </source>
</evidence>
<feature type="transmembrane region" description="Helical" evidence="1">
    <location>
        <begin position="144"/>
        <end position="164"/>
    </location>
</feature>
<comment type="caution">
    <text evidence="2">The sequence shown here is derived from an EMBL/GenBank/DDBJ whole genome shotgun (WGS) entry which is preliminary data.</text>
</comment>
<dbReference type="Proteomes" id="UP000244338">
    <property type="component" value="Unassembled WGS sequence"/>
</dbReference>
<organism evidence="2 3">
    <name type="scientific">Candidatus Carbonibacillus altaicus</name>
    <dbReference type="NCBI Taxonomy" id="2163959"/>
    <lineage>
        <taxon>Bacteria</taxon>
        <taxon>Bacillati</taxon>
        <taxon>Bacillota</taxon>
        <taxon>Bacilli</taxon>
        <taxon>Bacillales</taxon>
        <taxon>Candidatus Carbonibacillus</taxon>
    </lineage>
</organism>
<dbReference type="GO" id="GO:0045881">
    <property type="term" value="P:positive regulation of sporulation resulting in formation of a cellular spore"/>
    <property type="evidence" value="ECO:0007669"/>
    <property type="project" value="InterPro"/>
</dbReference>
<dbReference type="InterPro" id="IPR024164">
    <property type="entry name" value="KinB-signalling_activ"/>
</dbReference>
<keyword evidence="1" id="KW-1133">Transmembrane helix</keyword>
<proteinExistence type="predicted"/>
<name>A0A2R6Y2S8_9BACL</name>
<dbReference type="SMART" id="SM01251">
    <property type="entry name" value="KbaA"/>
    <property type="match status" value="1"/>
</dbReference>
<evidence type="ECO:0000313" key="3">
    <source>
        <dbReference type="Proteomes" id="UP000244338"/>
    </source>
</evidence>
<sequence>MNTRRLVFLLWSTLAVGGVGGIISASILMMVEGGPIKSVLDALIGVVSWFGSGMVYAALSLLGYFVFNMLQTLGLSLFPKPYRGLWSTLLLAISFIVLVDLLFYPVLLGQGYAFKVLTPLTVLALLSFALIITYLKVKQTGRSALAPTLFFMFVFTLLELIPALRLENMRAFFDMALPLSLANAYQVLIAGRIFNKQKE</sequence>
<dbReference type="Pfam" id="PF14089">
    <property type="entry name" value="KbaA"/>
    <property type="match status" value="1"/>
</dbReference>
<dbReference type="AlphaFoldDB" id="A0A2R6Y2S8"/>
<gene>
    <name evidence="2" type="ORF">BSOLF_2357</name>
</gene>
<evidence type="ECO:0000313" key="2">
    <source>
        <dbReference type="EMBL" id="PTQ56955.1"/>
    </source>
</evidence>
<accession>A0A2R6Y2S8</accession>